<accession>A0ABR0QAM6</accession>
<gene>
    <name evidence="2" type="ORF">PVK06_011838</name>
</gene>
<feature type="compositionally biased region" description="Basic and acidic residues" evidence="1">
    <location>
        <begin position="26"/>
        <end position="41"/>
    </location>
</feature>
<dbReference type="Proteomes" id="UP001358586">
    <property type="component" value="Chromosome 4"/>
</dbReference>
<evidence type="ECO:0000313" key="2">
    <source>
        <dbReference type="EMBL" id="KAK5836089.1"/>
    </source>
</evidence>
<proteinExistence type="predicted"/>
<protein>
    <submittedName>
        <fullName evidence="2">Uncharacterized protein</fullName>
    </submittedName>
</protein>
<evidence type="ECO:0000313" key="3">
    <source>
        <dbReference type="Proteomes" id="UP001358586"/>
    </source>
</evidence>
<keyword evidence="3" id="KW-1185">Reference proteome</keyword>
<reference evidence="2 3" key="1">
    <citation type="submission" date="2023-03" db="EMBL/GenBank/DDBJ databases">
        <title>WGS of Gossypium arboreum.</title>
        <authorList>
            <person name="Yu D."/>
        </authorList>
    </citation>
    <scope>NUCLEOTIDE SEQUENCE [LARGE SCALE GENOMIC DNA]</scope>
    <source>
        <tissue evidence="2">Leaf</tissue>
    </source>
</reference>
<evidence type="ECO:0000256" key="1">
    <source>
        <dbReference type="SAM" id="MobiDB-lite"/>
    </source>
</evidence>
<feature type="compositionally biased region" description="Polar residues" evidence="1">
    <location>
        <begin position="43"/>
        <end position="58"/>
    </location>
</feature>
<organism evidence="2 3">
    <name type="scientific">Gossypium arboreum</name>
    <name type="common">Tree cotton</name>
    <name type="synonym">Gossypium nanking</name>
    <dbReference type="NCBI Taxonomy" id="29729"/>
    <lineage>
        <taxon>Eukaryota</taxon>
        <taxon>Viridiplantae</taxon>
        <taxon>Streptophyta</taxon>
        <taxon>Embryophyta</taxon>
        <taxon>Tracheophyta</taxon>
        <taxon>Spermatophyta</taxon>
        <taxon>Magnoliopsida</taxon>
        <taxon>eudicotyledons</taxon>
        <taxon>Gunneridae</taxon>
        <taxon>Pentapetalae</taxon>
        <taxon>rosids</taxon>
        <taxon>malvids</taxon>
        <taxon>Malvales</taxon>
        <taxon>Malvaceae</taxon>
        <taxon>Malvoideae</taxon>
        <taxon>Gossypium</taxon>
    </lineage>
</organism>
<comment type="caution">
    <text evidence="2">The sequence shown here is derived from an EMBL/GenBank/DDBJ whole genome shotgun (WGS) entry which is preliminary data.</text>
</comment>
<name>A0ABR0QAM6_GOSAR</name>
<feature type="region of interest" description="Disordered" evidence="1">
    <location>
        <begin position="26"/>
        <end position="83"/>
    </location>
</feature>
<dbReference type="EMBL" id="JARKNE010000004">
    <property type="protein sequence ID" value="KAK5836089.1"/>
    <property type="molecule type" value="Genomic_DNA"/>
</dbReference>
<sequence>MTRRNPSRPLLFDEEIDHTVRRNQREIRHSLRYTENKKEDDTQPSTDKMAENQSNQLPSAIAANQKPAPQMIKDTFMKNEGYG</sequence>